<dbReference type="GO" id="GO:0005886">
    <property type="term" value="C:plasma membrane"/>
    <property type="evidence" value="ECO:0007669"/>
    <property type="project" value="TreeGrafter"/>
</dbReference>
<feature type="transmembrane region" description="Helical" evidence="1">
    <location>
        <begin position="126"/>
        <end position="143"/>
    </location>
</feature>
<accession>A0A653AGH0</accession>
<protein>
    <recommendedName>
        <fullName evidence="3">DMT family transporter</fullName>
    </recommendedName>
</protein>
<dbReference type="InterPro" id="IPR006750">
    <property type="entry name" value="YdcZ"/>
</dbReference>
<dbReference type="AlphaFoldDB" id="A0A653AGH0"/>
<evidence type="ECO:0000256" key="1">
    <source>
        <dbReference type="SAM" id="Phobius"/>
    </source>
</evidence>
<keyword evidence="1" id="KW-0472">Membrane</keyword>
<evidence type="ECO:0000313" key="2">
    <source>
        <dbReference type="EMBL" id="VBB46995.1"/>
    </source>
</evidence>
<feature type="transmembrane region" description="Helical" evidence="1">
    <location>
        <begin position="94"/>
        <end position="114"/>
    </location>
</feature>
<sequence length="145" mass="15358">MSHYVLFALMFAGGMAVALQPSINARLAQKVGFLESSCISFAVGTLALLAVVLVTGRGSLKGIYDAAWWELTGGFLGAMFVTLTIVAVPRIGTAAAMGATIAAQLTTGLILDHYGWFGFKGIPFDMRRMAGVLLLMLGALLLFKR</sequence>
<name>A0A653AGH0_UNCDX</name>
<feature type="transmembrane region" description="Helical" evidence="1">
    <location>
        <begin position="67"/>
        <end position="88"/>
    </location>
</feature>
<keyword evidence="1" id="KW-0812">Transmembrane</keyword>
<feature type="transmembrane region" description="Helical" evidence="1">
    <location>
        <begin position="34"/>
        <end position="55"/>
    </location>
</feature>
<dbReference type="EMBL" id="UPXX01000032">
    <property type="protein sequence ID" value="VBB46995.1"/>
    <property type="molecule type" value="Genomic_DNA"/>
</dbReference>
<reference evidence="2" key="1">
    <citation type="submission" date="2018-07" db="EMBL/GenBank/DDBJ databases">
        <authorList>
            <consortium name="Genoscope - CEA"/>
            <person name="William W."/>
        </authorList>
    </citation>
    <scope>NUCLEOTIDE SEQUENCE</scope>
    <source>
        <strain evidence="2">IK1</strain>
    </source>
</reference>
<keyword evidence="1" id="KW-1133">Transmembrane helix</keyword>
<dbReference type="PANTHER" id="PTHR34821:SF2">
    <property type="entry name" value="INNER MEMBRANE PROTEIN YDCZ"/>
    <property type="match status" value="1"/>
</dbReference>
<dbReference type="Pfam" id="PF04657">
    <property type="entry name" value="DMT_YdcZ"/>
    <property type="match status" value="1"/>
</dbReference>
<gene>
    <name evidence="2" type="ORF">TRIP_B50077</name>
</gene>
<proteinExistence type="predicted"/>
<dbReference type="PANTHER" id="PTHR34821">
    <property type="entry name" value="INNER MEMBRANE PROTEIN YDCZ"/>
    <property type="match status" value="1"/>
</dbReference>
<organism evidence="2">
    <name type="scientific">Uncultured Desulfatiglans sp</name>
    <dbReference type="NCBI Taxonomy" id="1748965"/>
    <lineage>
        <taxon>Bacteria</taxon>
        <taxon>Pseudomonadati</taxon>
        <taxon>Thermodesulfobacteriota</taxon>
        <taxon>Desulfobacteria</taxon>
        <taxon>Desulfatiglandales</taxon>
        <taxon>Desulfatiglandaceae</taxon>
        <taxon>Desulfatiglans</taxon>
        <taxon>environmental samples</taxon>
    </lineage>
</organism>
<evidence type="ECO:0008006" key="3">
    <source>
        <dbReference type="Google" id="ProtNLM"/>
    </source>
</evidence>